<feature type="transmembrane region" description="Helical" evidence="1">
    <location>
        <begin position="12"/>
        <end position="31"/>
    </location>
</feature>
<gene>
    <name evidence="2" type="ORF">NPIL_5611</name>
</gene>
<organism evidence="2 3">
    <name type="scientific">Nephila pilipes</name>
    <name type="common">Giant wood spider</name>
    <name type="synonym">Nephila maculata</name>
    <dbReference type="NCBI Taxonomy" id="299642"/>
    <lineage>
        <taxon>Eukaryota</taxon>
        <taxon>Metazoa</taxon>
        <taxon>Ecdysozoa</taxon>
        <taxon>Arthropoda</taxon>
        <taxon>Chelicerata</taxon>
        <taxon>Arachnida</taxon>
        <taxon>Araneae</taxon>
        <taxon>Araneomorphae</taxon>
        <taxon>Entelegynae</taxon>
        <taxon>Araneoidea</taxon>
        <taxon>Nephilidae</taxon>
        <taxon>Nephila</taxon>
    </lineage>
</organism>
<dbReference type="AlphaFoldDB" id="A0A8X6N7U9"/>
<comment type="caution">
    <text evidence="2">The sequence shown here is derived from an EMBL/GenBank/DDBJ whole genome shotgun (WGS) entry which is preliminary data.</text>
</comment>
<dbReference type="Proteomes" id="UP000887013">
    <property type="component" value="Unassembled WGS sequence"/>
</dbReference>
<evidence type="ECO:0000313" key="2">
    <source>
        <dbReference type="EMBL" id="GFS98804.1"/>
    </source>
</evidence>
<keyword evidence="1" id="KW-0472">Membrane</keyword>
<evidence type="ECO:0000256" key="1">
    <source>
        <dbReference type="SAM" id="Phobius"/>
    </source>
</evidence>
<evidence type="ECO:0000313" key="3">
    <source>
        <dbReference type="Proteomes" id="UP000887013"/>
    </source>
</evidence>
<protein>
    <submittedName>
        <fullName evidence="2">Uncharacterized protein</fullName>
    </submittedName>
</protein>
<dbReference type="EMBL" id="BMAW01054988">
    <property type="protein sequence ID" value="GFS98804.1"/>
    <property type="molecule type" value="Genomic_DNA"/>
</dbReference>
<keyword evidence="3" id="KW-1185">Reference proteome</keyword>
<keyword evidence="1" id="KW-0812">Transmembrane</keyword>
<keyword evidence="1" id="KW-1133">Transmembrane helix</keyword>
<proteinExistence type="predicted"/>
<accession>A0A8X6N7U9</accession>
<sequence>MFREERYAYARGSCGSVVLYAVAGVSLPVYVRQPQRYGGLHARWQLLLPVKMVLLWFKAGSIRAQKKAGRRCMENVQNGIT</sequence>
<reference evidence="2" key="1">
    <citation type="submission" date="2020-08" db="EMBL/GenBank/DDBJ databases">
        <title>Multicomponent nature underlies the extraordinary mechanical properties of spider dragline silk.</title>
        <authorList>
            <person name="Kono N."/>
            <person name="Nakamura H."/>
            <person name="Mori M."/>
            <person name="Yoshida Y."/>
            <person name="Ohtoshi R."/>
            <person name="Malay A.D."/>
            <person name="Moran D.A.P."/>
            <person name="Tomita M."/>
            <person name="Numata K."/>
            <person name="Arakawa K."/>
        </authorList>
    </citation>
    <scope>NUCLEOTIDE SEQUENCE</scope>
</reference>
<feature type="transmembrane region" description="Helical" evidence="1">
    <location>
        <begin position="43"/>
        <end position="61"/>
    </location>
</feature>
<name>A0A8X6N7U9_NEPPI</name>